<evidence type="ECO:0000256" key="7">
    <source>
        <dbReference type="ARBA" id="ARBA00022801"/>
    </source>
</evidence>
<dbReference type="SUPFAM" id="SSF51445">
    <property type="entry name" value="(Trans)glycosidases"/>
    <property type="match status" value="1"/>
</dbReference>
<dbReference type="EMBL" id="MU251399">
    <property type="protein sequence ID" value="KAG9236808.1"/>
    <property type="molecule type" value="Genomic_DNA"/>
</dbReference>
<gene>
    <name evidence="15" type="ORF">BJ875DRAFT_371373</name>
</gene>
<accession>A0A9P7YPK1</accession>
<dbReference type="PROSITE" id="PS00591">
    <property type="entry name" value="GH10_1"/>
    <property type="match status" value="1"/>
</dbReference>
<comment type="pathway">
    <text evidence="3">Glycan degradation; xylan degradation.</text>
</comment>
<evidence type="ECO:0000256" key="10">
    <source>
        <dbReference type="ARBA" id="ARBA00023326"/>
    </source>
</evidence>
<evidence type="ECO:0000256" key="1">
    <source>
        <dbReference type="ARBA" id="ARBA00000681"/>
    </source>
</evidence>
<dbReference type="GO" id="GO:0005576">
    <property type="term" value="C:extracellular region"/>
    <property type="evidence" value="ECO:0007669"/>
    <property type="project" value="UniProtKB-SubCell"/>
</dbReference>
<dbReference type="Gene3D" id="3.20.20.80">
    <property type="entry name" value="Glycosidases"/>
    <property type="match status" value="1"/>
</dbReference>
<dbReference type="InterPro" id="IPR017853">
    <property type="entry name" value="GH"/>
</dbReference>
<sequence>MRFSLLSLAVLPLASAQLNKLAVKAGLKYFGTASDVVSVKALDATYASILSDRKEFGQLTAANGQKWFAVEPEQNVFNYTYGEELTRYARRNKQLLRCHNLVWHSQLAPWVETTNTTAWTKESLTKAMVNHVTHEARHWRGQCYAWDVVNEALNDDGTFRDSIFLRVIGEEYIAIAFKAAHAADPHAKLYYNDYNLESPSPKVTAVTEKIIKPLLKARVPIHGIGMQAHLVWNRAPTLDNMIAAIDSYAVHGLEVAITELDVRIDLPESDVKMQIQKEVFANATGACVQRKACVGLTVWDFWDPVSWVPGVFEGQGAATLYYANFTKHPAYDGIMGALKNGTKDKWHHHHY</sequence>
<organism evidence="15 16">
    <name type="scientific">Amylocarpus encephaloides</name>
    <dbReference type="NCBI Taxonomy" id="45428"/>
    <lineage>
        <taxon>Eukaryota</taxon>
        <taxon>Fungi</taxon>
        <taxon>Dikarya</taxon>
        <taxon>Ascomycota</taxon>
        <taxon>Pezizomycotina</taxon>
        <taxon>Leotiomycetes</taxon>
        <taxon>Helotiales</taxon>
        <taxon>Helotiales incertae sedis</taxon>
        <taxon>Amylocarpus</taxon>
    </lineage>
</organism>
<keyword evidence="5" id="KW-0964">Secreted</keyword>
<evidence type="ECO:0000256" key="9">
    <source>
        <dbReference type="ARBA" id="ARBA00023295"/>
    </source>
</evidence>
<keyword evidence="16" id="KW-1185">Reference proteome</keyword>
<dbReference type="InterPro" id="IPR001000">
    <property type="entry name" value="GH10_dom"/>
</dbReference>
<dbReference type="PRINTS" id="PR00134">
    <property type="entry name" value="GLHYDRLASE10"/>
</dbReference>
<evidence type="ECO:0000256" key="4">
    <source>
        <dbReference type="ARBA" id="ARBA00007495"/>
    </source>
</evidence>
<dbReference type="Pfam" id="PF00331">
    <property type="entry name" value="Glyco_hydro_10"/>
    <property type="match status" value="1"/>
</dbReference>
<dbReference type="Proteomes" id="UP000824998">
    <property type="component" value="Unassembled WGS sequence"/>
</dbReference>
<dbReference type="EC" id="3.2.1.8" evidence="12"/>
<evidence type="ECO:0000256" key="8">
    <source>
        <dbReference type="ARBA" id="ARBA00023277"/>
    </source>
</evidence>
<reference evidence="15" key="1">
    <citation type="journal article" date="2021" name="IMA Fungus">
        <title>Genomic characterization of three marine fungi, including Emericellopsis atlantica sp. nov. with signatures of a generalist lifestyle and marine biomass degradation.</title>
        <authorList>
            <person name="Hagestad O.C."/>
            <person name="Hou L."/>
            <person name="Andersen J.H."/>
            <person name="Hansen E.H."/>
            <person name="Altermark B."/>
            <person name="Li C."/>
            <person name="Kuhnert E."/>
            <person name="Cox R.J."/>
            <person name="Crous P.W."/>
            <person name="Spatafora J.W."/>
            <person name="Lail K."/>
            <person name="Amirebrahimi M."/>
            <person name="Lipzen A."/>
            <person name="Pangilinan J."/>
            <person name="Andreopoulos W."/>
            <person name="Hayes R.D."/>
            <person name="Ng V."/>
            <person name="Grigoriev I.V."/>
            <person name="Jackson S.A."/>
            <person name="Sutton T.D.S."/>
            <person name="Dobson A.D.W."/>
            <person name="Rama T."/>
        </authorList>
    </citation>
    <scope>NUCLEOTIDE SEQUENCE</scope>
    <source>
        <strain evidence="15">TRa018bII</strain>
    </source>
</reference>
<dbReference type="SMART" id="SM00633">
    <property type="entry name" value="Glyco_10"/>
    <property type="match status" value="1"/>
</dbReference>
<name>A0A9P7YPK1_9HELO</name>
<dbReference type="InterPro" id="IPR044846">
    <property type="entry name" value="GH10"/>
</dbReference>
<dbReference type="InterPro" id="IPR031158">
    <property type="entry name" value="GH10_AS"/>
</dbReference>
<evidence type="ECO:0000313" key="15">
    <source>
        <dbReference type="EMBL" id="KAG9236808.1"/>
    </source>
</evidence>
<keyword evidence="7 12" id="KW-0378">Hydrolase</keyword>
<dbReference type="AlphaFoldDB" id="A0A9P7YPK1"/>
<keyword evidence="9 12" id="KW-0326">Glycosidase</keyword>
<dbReference type="GO" id="GO:0031176">
    <property type="term" value="F:endo-1,4-beta-xylanase activity"/>
    <property type="evidence" value="ECO:0007669"/>
    <property type="project" value="UniProtKB-EC"/>
</dbReference>
<comment type="catalytic activity">
    <reaction evidence="1 12">
        <text>Endohydrolysis of (1-&gt;4)-beta-D-xylosidic linkages in xylans.</text>
        <dbReference type="EC" id="3.2.1.8"/>
    </reaction>
</comment>
<evidence type="ECO:0000256" key="11">
    <source>
        <dbReference type="PROSITE-ProRule" id="PRU10061"/>
    </source>
</evidence>
<protein>
    <recommendedName>
        <fullName evidence="12">Beta-xylanase</fullName>
        <ecNumber evidence="12">3.2.1.8</ecNumber>
    </recommendedName>
</protein>
<dbReference type="PANTHER" id="PTHR31490">
    <property type="entry name" value="GLYCOSYL HYDROLASE"/>
    <property type="match status" value="1"/>
</dbReference>
<evidence type="ECO:0000256" key="2">
    <source>
        <dbReference type="ARBA" id="ARBA00004613"/>
    </source>
</evidence>
<feature type="chain" id="PRO_5040304601" description="Beta-xylanase" evidence="13">
    <location>
        <begin position="17"/>
        <end position="351"/>
    </location>
</feature>
<evidence type="ECO:0000256" key="3">
    <source>
        <dbReference type="ARBA" id="ARBA00004851"/>
    </source>
</evidence>
<comment type="caution">
    <text evidence="15">The sequence shown here is derived from an EMBL/GenBank/DDBJ whole genome shotgun (WGS) entry which is preliminary data.</text>
</comment>
<keyword evidence="6" id="KW-0858">Xylan degradation</keyword>
<proteinExistence type="inferred from homology"/>
<dbReference type="OrthoDB" id="3055998at2759"/>
<dbReference type="PROSITE" id="PS51760">
    <property type="entry name" value="GH10_2"/>
    <property type="match status" value="1"/>
</dbReference>
<feature type="active site" description="Nucleophile" evidence="11">
    <location>
        <position position="259"/>
    </location>
</feature>
<keyword evidence="8 12" id="KW-0119">Carbohydrate metabolism</keyword>
<keyword evidence="10 12" id="KW-0624">Polysaccharide degradation</keyword>
<evidence type="ECO:0000256" key="12">
    <source>
        <dbReference type="RuleBase" id="RU361174"/>
    </source>
</evidence>
<keyword evidence="13" id="KW-0732">Signal</keyword>
<evidence type="ECO:0000256" key="5">
    <source>
        <dbReference type="ARBA" id="ARBA00022525"/>
    </source>
</evidence>
<dbReference type="GO" id="GO:0045493">
    <property type="term" value="P:xylan catabolic process"/>
    <property type="evidence" value="ECO:0007669"/>
    <property type="project" value="UniProtKB-KW"/>
</dbReference>
<evidence type="ECO:0000256" key="13">
    <source>
        <dbReference type="SAM" id="SignalP"/>
    </source>
</evidence>
<dbReference type="PANTHER" id="PTHR31490:SF35">
    <property type="entry name" value="ENDO-1,4-BETA-XYLANASE"/>
    <property type="match status" value="1"/>
</dbReference>
<evidence type="ECO:0000259" key="14">
    <source>
        <dbReference type="PROSITE" id="PS51760"/>
    </source>
</evidence>
<evidence type="ECO:0000313" key="16">
    <source>
        <dbReference type="Proteomes" id="UP000824998"/>
    </source>
</evidence>
<comment type="similarity">
    <text evidence="4 12">Belongs to the glycosyl hydrolase 10 (cellulase F) family.</text>
</comment>
<feature type="signal peptide" evidence="13">
    <location>
        <begin position="1"/>
        <end position="16"/>
    </location>
</feature>
<evidence type="ECO:0000256" key="6">
    <source>
        <dbReference type="ARBA" id="ARBA00022651"/>
    </source>
</evidence>
<feature type="domain" description="GH10" evidence="14">
    <location>
        <begin position="33"/>
        <end position="337"/>
    </location>
</feature>
<comment type="subcellular location">
    <subcellularLocation>
        <location evidence="2">Secreted</location>
    </subcellularLocation>
</comment>